<dbReference type="EnsemblMetazoa" id="GAUT050707-RA">
    <property type="protein sequence ID" value="GAUT050707-PA"/>
    <property type="gene ID" value="GAUT050707"/>
</dbReference>
<dbReference type="Proteomes" id="UP000078200">
    <property type="component" value="Unassembled WGS sequence"/>
</dbReference>
<dbReference type="VEuPathDB" id="VectorBase:GAUT050707"/>
<accession>A0A1A9VXG1</accession>
<reference evidence="1" key="1">
    <citation type="submission" date="2020-05" db="UniProtKB">
        <authorList>
            <consortium name="EnsemblMetazoa"/>
        </authorList>
    </citation>
    <scope>IDENTIFICATION</scope>
    <source>
        <strain evidence="1">TTRI</strain>
    </source>
</reference>
<name>A0A1A9VXG1_GLOAU</name>
<evidence type="ECO:0000313" key="1">
    <source>
        <dbReference type="EnsemblMetazoa" id="GAUT050707-PA"/>
    </source>
</evidence>
<sequence length="128" mass="14435">MNSVIVDTFGKLEKDIRRPYKMVGKPKAVCDYRTLKECVGQYADQFLKIFVVNSASAGEIMTNKNLKKAPCYCDQNCEDSVVTIQAVHVMLSSKPLLGSIGAQVSMKTWPRQRLKRIIIFNFSDLLEA</sequence>
<dbReference type="AlphaFoldDB" id="A0A1A9VXG1"/>
<keyword evidence="2" id="KW-1185">Reference proteome</keyword>
<evidence type="ECO:0000313" key="2">
    <source>
        <dbReference type="Proteomes" id="UP000078200"/>
    </source>
</evidence>
<proteinExistence type="predicted"/>
<organism evidence="1 2">
    <name type="scientific">Glossina austeni</name>
    <name type="common">Savannah tsetse fly</name>
    <dbReference type="NCBI Taxonomy" id="7395"/>
    <lineage>
        <taxon>Eukaryota</taxon>
        <taxon>Metazoa</taxon>
        <taxon>Ecdysozoa</taxon>
        <taxon>Arthropoda</taxon>
        <taxon>Hexapoda</taxon>
        <taxon>Insecta</taxon>
        <taxon>Pterygota</taxon>
        <taxon>Neoptera</taxon>
        <taxon>Endopterygota</taxon>
        <taxon>Diptera</taxon>
        <taxon>Brachycera</taxon>
        <taxon>Muscomorpha</taxon>
        <taxon>Hippoboscoidea</taxon>
        <taxon>Glossinidae</taxon>
        <taxon>Glossina</taxon>
    </lineage>
</organism>
<protein>
    <submittedName>
        <fullName evidence="1">Uncharacterized protein</fullName>
    </submittedName>
</protein>